<keyword evidence="3" id="KW-1185">Reference proteome</keyword>
<proteinExistence type="inferred from homology"/>
<comment type="caution">
    <text evidence="2">The sequence shown here is derived from an EMBL/GenBank/DDBJ whole genome shotgun (WGS) entry which is preliminary data.</text>
</comment>
<dbReference type="PROSITE" id="PS01097">
    <property type="entry name" value="HUPF_HYPC"/>
    <property type="match status" value="1"/>
</dbReference>
<name>A0ABV7AJS4_9RHOB</name>
<dbReference type="RefSeq" id="WP_377834410.1">
    <property type="nucleotide sequence ID" value="NZ_JBHRSK010000014.1"/>
</dbReference>
<dbReference type="InterPro" id="IPR019812">
    <property type="entry name" value="Hydgase_assmbl_chp_CS"/>
</dbReference>
<dbReference type="EMBL" id="JBHRSK010000014">
    <property type="protein sequence ID" value="MFC2969646.1"/>
    <property type="molecule type" value="Genomic_DNA"/>
</dbReference>
<dbReference type="PANTHER" id="PTHR35177">
    <property type="entry name" value="HYDROGENASE MATURATION FACTOR HYBG"/>
    <property type="match status" value="1"/>
</dbReference>
<sequence length="89" mass="9505">MCLAVPMRVIESDGLTARCEARGQERQVSLFLMQHEEIAPGDHVMVQFGEAVGKMSAAEAEAAWALYDEMLAAEAERSAAAAAAGPARR</sequence>
<dbReference type="Pfam" id="PF01455">
    <property type="entry name" value="HupF_HypC"/>
    <property type="match status" value="1"/>
</dbReference>
<reference evidence="3" key="1">
    <citation type="journal article" date="2019" name="Int. J. Syst. Evol. Microbiol.">
        <title>The Global Catalogue of Microorganisms (GCM) 10K type strain sequencing project: providing services to taxonomists for standard genome sequencing and annotation.</title>
        <authorList>
            <consortium name="The Broad Institute Genomics Platform"/>
            <consortium name="The Broad Institute Genome Sequencing Center for Infectious Disease"/>
            <person name="Wu L."/>
            <person name="Ma J."/>
        </authorList>
    </citation>
    <scope>NUCLEOTIDE SEQUENCE [LARGE SCALE GENOMIC DNA]</scope>
    <source>
        <strain evidence="3">KCTC 62192</strain>
    </source>
</reference>
<dbReference type="PANTHER" id="PTHR35177:SF2">
    <property type="entry name" value="HYDROGENASE MATURATION FACTOR HYBG"/>
    <property type="match status" value="1"/>
</dbReference>
<comment type="similarity">
    <text evidence="1">Belongs to the HupF/HypC family.</text>
</comment>
<protein>
    <submittedName>
        <fullName evidence="2">HypC/HybG/HupF family hydrogenase formation chaperone</fullName>
    </submittedName>
</protein>
<dbReference type="NCBIfam" id="TIGR00074">
    <property type="entry name" value="hypC_hupF"/>
    <property type="match status" value="1"/>
</dbReference>
<gene>
    <name evidence="2" type="ORF">ACFOES_16210</name>
</gene>
<dbReference type="InterPro" id="IPR001109">
    <property type="entry name" value="Hydrogenase_HupF/HypC"/>
</dbReference>
<dbReference type="Gene3D" id="2.30.30.140">
    <property type="match status" value="1"/>
</dbReference>
<organism evidence="2 3">
    <name type="scientific">Acidimangrovimonas pyrenivorans</name>
    <dbReference type="NCBI Taxonomy" id="2030798"/>
    <lineage>
        <taxon>Bacteria</taxon>
        <taxon>Pseudomonadati</taxon>
        <taxon>Pseudomonadota</taxon>
        <taxon>Alphaproteobacteria</taxon>
        <taxon>Rhodobacterales</taxon>
        <taxon>Paracoccaceae</taxon>
        <taxon>Acidimangrovimonas</taxon>
    </lineage>
</organism>
<dbReference type="PRINTS" id="PR00445">
    <property type="entry name" value="HUPFHYPC"/>
</dbReference>
<evidence type="ECO:0000313" key="2">
    <source>
        <dbReference type="EMBL" id="MFC2969646.1"/>
    </source>
</evidence>
<dbReference type="SUPFAM" id="SSF159127">
    <property type="entry name" value="HupF/HypC-like"/>
    <property type="match status" value="1"/>
</dbReference>
<evidence type="ECO:0000256" key="1">
    <source>
        <dbReference type="ARBA" id="ARBA00006018"/>
    </source>
</evidence>
<dbReference type="Proteomes" id="UP001595443">
    <property type="component" value="Unassembled WGS sequence"/>
</dbReference>
<accession>A0ABV7AJS4</accession>
<evidence type="ECO:0000313" key="3">
    <source>
        <dbReference type="Proteomes" id="UP001595443"/>
    </source>
</evidence>